<dbReference type="SUPFAM" id="SSF109709">
    <property type="entry name" value="KorB DNA-binding domain-like"/>
    <property type="match status" value="1"/>
</dbReference>
<dbReference type="Pfam" id="PF02195">
    <property type="entry name" value="ParB_N"/>
    <property type="match status" value="1"/>
</dbReference>
<accession>A0A6M0RCX8</accession>
<dbReference type="Gene3D" id="3.90.1530.30">
    <property type="match status" value="1"/>
</dbReference>
<dbReference type="PANTHER" id="PTHR33375:SF1">
    <property type="entry name" value="CHROMOSOME-PARTITIONING PROTEIN PARB-RELATED"/>
    <property type="match status" value="1"/>
</dbReference>
<feature type="region of interest" description="Disordered" evidence="1">
    <location>
        <begin position="272"/>
        <end position="293"/>
    </location>
</feature>
<evidence type="ECO:0000256" key="1">
    <source>
        <dbReference type="SAM" id="MobiDB-lite"/>
    </source>
</evidence>
<name>A0A6M0RCX8_9CYAN</name>
<dbReference type="Proteomes" id="UP000481033">
    <property type="component" value="Unassembled WGS sequence"/>
</dbReference>
<sequence>MNSATKLRSTSMVGNILGNLTSEDTAQTIASVENPTADNSFVELPIAEIWRPKQQRLFFDPQEIEKLKIAIQEEGFRGAVLVTSLPPNSEALSQGFKYELVFGASRVTACEELDHEVIRAEIQELTPQQVRRIRFDENMVRKNLNAFEVLLGYLELMADEAETTPDVVEQELNQMSNSAKRGNGISEDIKTRLETYQAILDRYNGGKLTSFRTKLIKFRSLPDDVRQALDTGQIDASKALEIGSVKDDEDRDDLLSWIIDVNPPVKEIRQAKRQQAESKNTAKEKKPSPNMKRATTAVDGLSLLLKGDVLRKKNKQVGTILDQINELVAQLHELT</sequence>
<proteinExistence type="predicted"/>
<dbReference type="PANTHER" id="PTHR33375">
    <property type="entry name" value="CHROMOSOME-PARTITIONING PROTEIN PARB-RELATED"/>
    <property type="match status" value="1"/>
</dbReference>
<dbReference type="AlphaFoldDB" id="A0A6M0RCX8"/>
<dbReference type="GO" id="GO:0007059">
    <property type="term" value="P:chromosome segregation"/>
    <property type="evidence" value="ECO:0007669"/>
    <property type="project" value="TreeGrafter"/>
</dbReference>
<protein>
    <recommendedName>
        <fullName evidence="2">ParB-like N-terminal domain-containing protein</fullName>
    </recommendedName>
</protein>
<keyword evidence="4" id="KW-1185">Reference proteome</keyword>
<gene>
    <name evidence="3" type="ORF">DXZ20_00025</name>
</gene>
<dbReference type="InterPro" id="IPR003115">
    <property type="entry name" value="ParB_N"/>
</dbReference>
<feature type="domain" description="ParB-like N-terminal" evidence="2">
    <location>
        <begin position="42"/>
        <end position="139"/>
    </location>
</feature>
<dbReference type="Gene3D" id="1.10.10.2830">
    <property type="match status" value="1"/>
</dbReference>
<dbReference type="GO" id="GO:0005694">
    <property type="term" value="C:chromosome"/>
    <property type="evidence" value="ECO:0007669"/>
    <property type="project" value="TreeGrafter"/>
</dbReference>
<dbReference type="InterPro" id="IPR050336">
    <property type="entry name" value="Chromosome_partition/occlusion"/>
</dbReference>
<reference evidence="3 4" key="1">
    <citation type="journal article" date="2020" name="Microb. Ecol.">
        <title>Ecogenomics of the Marine Benthic Filamentous Cyanobacterium Adonisia.</title>
        <authorList>
            <person name="Walter J.M."/>
            <person name="Coutinho F.H."/>
            <person name="Leomil L."/>
            <person name="Hargreaves P.I."/>
            <person name="Campeao M.E."/>
            <person name="Vieira V.V."/>
            <person name="Silva B.S."/>
            <person name="Fistarol G.O."/>
            <person name="Salomon P.S."/>
            <person name="Sawabe T."/>
            <person name="Mino S."/>
            <person name="Hosokawa M."/>
            <person name="Miyashita H."/>
            <person name="Maruyama F."/>
            <person name="van Verk M.C."/>
            <person name="Dutilh B.E."/>
            <person name="Thompson C.C."/>
            <person name="Thompson F.L."/>
        </authorList>
    </citation>
    <scope>NUCLEOTIDE SEQUENCE [LARGE SCALE GENOMIC DNA]</scope>
    <source>
        <strain evidence="3 4">CCMR0081</strain>
    </source>
</reference>
<dbReference type="InterPro" id="IPR036086">
    <property type="entry name" value="ParB/Sulfiredoxin_sf"/>
</dbReference>
<evidence type="ECO:0000313" key="4">
    <source>
        <dbReference type="Proteomes" id="UP000481033"/>
    </source>
</evidence>
<dbReference type="EMBL" id="QXHD01000001">
    <property type="protein sequence ID" value="NEZ54116.1"/>
    <property type="molecule type" value="Genomic_DNA"/>
</dbReference>
<comment type="caution">
    <text evidence="3">The sequence shown here is derived from an EMBL/GenBank/DDBJ whole genome shotgun (WGS) entry which is preliminary data.</text>
</comment>
<dbReference type="GO" id="GO:0045881">
    <property type="term" value="P:positive regulation of sporulation resulting in formation of a cellular spore"/>
    <property type="evidence" value="ECO:0007669"/>
    <property type="project" value="TreeGrafter"/>
</dbReference>
<dbReference type="SMART" id="SM00470">
    <property type="entry name" value="ParB"/>
    <property type="match status" value="1"/>
</dbReference>
<dbReference type="RefSeq" id="WP_163695323.1">
    <property type="nucleotide sequence ID" value="NZ_QXHD01000001.1"/>
</dbReference>
<evidence type="ECO:0000259" key="2">
    <source>
        <dbReference type="SMART" id="SM00470"/>
    </source>
</evidence>
<organism evidence="3 4">
    <name type="scientific">Adonisia turfae CCMR0081</name>
    <dbReference type="NCBI Taxonomy" id="2292702"/>
    <lineage>
        <taxon>Bacteria</taxon>
        <taxon>Bacillati</taxon>
        <taxon>Cyanobacteriota</taxon>
        <taxon>Adonisia</taxon>
        <taxon>Adonisia turfae</taxon>
    </lineage>
</organism>
<dbReference type="SUPFAM" id="SSF110849">
    <property type="entry name" value="ParB/Sulfiredoxin"/>
    <property type="match status" value="1"/>
</dbReference>
<evidence type="ECO:0000313" key="3">
    <source>
        <dbReference type="EMBL" id="NEZ54116.1"/>
    </source>
</evidence>
<feature type="compositionally biased region" description="Basic and acidic residues" evidence="1">
    <location>
        <begin position="272"/>
        <end position="287"/>
    </location>
</feature>